<dbReference type="OrthoDB" id="61921at2"/>
<accession>Q9RYD1</accession>
<sequence length="293" mass="30452">MNEEQHEQFRSQVEHLVATGKLTAEEAAELLDGLAGDEPGEPLNLAPLTAATDTPPNLHLDVTGYALHVVQDSAAPHPQLHVSEPGRVELTATPQGWQVREVKDTARRGWLGGDWRNVRAVLTLPFAPRDVQAEVHGGQVALPGLGGELQITLHGGNVRTAAMASLSARIQGGNLSVGAVMGGTDLTVHGGNVSVAGSTALSARIHGGNLNWNGELASGEHQLKLHGGNARLALRPDSSLRVDARVTGGLFAADFATRKSGEFGSARYQGQLGDGAALLSCQVAGGQIRLGTA</sequence>
<dbReference type="EMBL" id="AE000513">
    <property type="protein sequence ID" value="AAF09613.1"/>
    <property type="molecule type" value="Genomic_DNA"/>
</dbReference>
<evidence type="ECO:0000313" key="2">
    <source>
        <dbReference type="Proteomes" id="UP000002524"/>
    </source>
</evidence>
<gene>
    <name evidence="1" type="ordered locus">DR_0019</name>
</gene>
<dbReference type="STRING" id="243230.DR_0019"/>
<protein>
    <recommendedName>
        <fullName evidence="3">Adhesin domain-containing protein</fullName>
    </recommendedName>
</protein>
<dbReference type="EnsemblBacteria" id="AAF09613">
    <property type="protein sequence ID" value="AAF09613"/>
    <property type="gene ID" value="DR_0019"/>
</dbReference>
<dbReference type="GeneID" id="69516246"/>
<dbReference type="RefSeq" id="WP_010886667.1">
    <property type="nucleotide sequence ID" value="NC_001263.1"/>
</dbReference>
<name>Q9RYD1_DEIRA</name>
<evidence type="ECO:0000313" key="1">
    <source>
        <dbReference type="EMBL" id="AAF09613.1"/>
    </source>
</evidence>
<dbReference type="KEGG" id="dra:DR_0019"/>
<dbReference type="InParanoid" id="Q9RYD1"/>
<dbReference type="HOGENOM" id="CLU_962145_0_0_0"/>
<dbReference type="Proteomes" id="UP000002524">
    <property type="component" value="Chromosome 1"/>
</dbReference>
<evidence type="ECO:0008006" key="3">
    <source>
        <dbReference type="Google" id="ProtNLM"/>
    </source>
</evidence>
<reference evidence="1 2" key="1">
    <citation type="journal article" date="1999" name="Science">
        <title>Genome sequence of the radioresistant bacterium Deinococcus radiodurans R1.</title>
        <authorList>
            <person name="White O."/>
            <person name="Eisen J.A."/>
            <person name="Heidelberg J.F."/>
            <person name="Hickey E.K."/>
            <person name="Peterson J.D."/>
            <person name="Dodson R.J."/>
            <person name="Haft D.H."/>
            <person name="Gwinn M.L."/>
            <person name="Nelson W.C."/>
            <person name="Richardson D.L."/>
            <person name="Moffat K.S."/>
            <person name="Qin H."/>
            <person name="Jiang L."/>
            <person name="Pamphile W."/>
            <person name="Crosby M."/>
            <person name="Shen M."/>
            <person name="Vamathevan J.J."/>
            <person name="Lam P."/>
            <person name="McDonald L."/>
            <person name="Utterback T."/>
            <person name="Zalewski C."/>
            <person name="Makarova K.S."/>
            <person name="Aravind L."/>
            <person name="Daly M.J."/>
            <person name="Minton K.W."/>
            <person name="Fleischmann R.D."/>
            <person name="Ketchum K.A."/>
            <person name="Nelson K.E."/>
            <person name="Salzberg S."/>
            <person name="Smith H.O."/>
            <person name="Venter J.C."/>
            <person name="Fraser C.M."/>
        </authorList>
    </citation>
    <scope>NUCLEOTIDE SEQUENCE [LARGE SCALE GENOMIC DNA]</scope>
    <source>
        <strain evidence="2">ATCC 13939 / DSM 20539 / JCM 16871 / LMG 4051 / NBRC 15346 / NCIMB 9279 / R1 / VKM B-1422</strain>
    </source>
</reference>
<dbReference type="PIR" id="B75571">
    <property type="entry name" value="B75571"/>
</dbReference>
<dbReference type="PaxDb" id="243230-DR_0019"/>
<dbReference type="AlphaFoldDB" id="Q9RYD1"/>
<keyword evidence="2" id="KW-1185">Reference proteome</keyword>
<proteinExistence type="predicted"/>
<organism evidence="1 2">
    <name type="scientific">Deinococcus radiodurans (strain ATCC 13939 / DSM 20539 / JCM 16871 / CCUG 27074 / LMG 4051 / NBRC 15346 / NCIMB 9279 / VKM B-1422 / R1)</name>
    <dbReference type="NCBI Taxonomy" id="243230"/>
    <lineage>
        <taxon>Bacteria</taxon>
        <taxon>Thermotogati</taxon>
        <taxon>Deinococcota</taxon>
        <taxon>Deinococci</taxon>
        <taxon>Deinococcales</taxon>
        <taxon>Deinococcaceae</taxon>
        <taxon>Deinococcus</taxon>
    </lineage>
</organism>
<dbReference type="PATRIC" id="fig|243230.17.peg.185"/>